<name>A0AAD6H6H1_9EURO</name>
<evidence type="ECO:0000259" key="2">
    <source>
        <dbReference type="Pfam" id="PF20183"/>
    </source>
</evidence>
<organism evidence="3 4">
    <name type="scientific">Penicillium hordei</name>
    <dbReference type="NCBI Taxonomy" id="40994"/>
    <lineage>
        <taxon>Eukaryota</taxon>
        <taxon>Fungi</taxon>
        <taxon>Dikarya</taxon>
        <taxon>Ascomycota</taxon>
        <taxon>Pezizomycotina</taxon>
        <taxon>Eurotiomycetes</taxon>
        <taxon>Eurotiomycetidae</taxon>
        <taxon>Eurotiales</taxon>
        <taxon>Aspergillaceae</taxon>
        <taxon>Penicillium</taxon>
    </lineage>
</organism>
<dbReference type="PANTHER" id="PTHR32487">
    <property type="entry name" value="3-OXO-DELTA(4,5)-STEROID 5-BETA-REDUCTASE"/>
    <property type="match status" value="1"/>
</dbReference>
<evidence type="ECO:0000313" key="3">
    <source>
        <dbReference type="EMBL" id="KAJ5607107.1"/>
    </source>
</evidence>
<proteinExistence type="predicted"/>
<protein>
    <recommendedName>
        <fullName evidence="5">F-box domain-containing protein</fullName>
    </recommendedName>
</protein>
<dbReference type="Gene3D" id="3.40.50.720">
    <property type="entry name" value="NAD(P)-binding Rossmann-like Domain"/>
    <property type="match status" value="1"/>
</dbReference>
<sequence>MAESLPLETLRQIFSDLQDNLAPYASVCRKWQVAAEQLTFADLHINSADLEDFSQIVLSSHSVSRCFHVRRLYFKVIIPEYTVAARGHYENRNDRDGNSKVFTQAITSLFEIMSSWPDADRHQMSLQIYARSPSDWEAEKDWTIRRIRAQRCYAFPNQELLHRRYQRSYLQLSEVTLPNVKCITSLRVLGYGRYRNIAPGSVSEMVARLPRLDTINAELRDRERKDAAASDDVGDFPSASWPSSLRHLRLECEASQHYSAKFAPLANPAPKSMCLALHRLTQQLKTVELSQIMIDPEFFWPIDANGTTPSWPNLIKIDINYRYADNLLYGPLRTLKQDTSRVSRDDSVEPRDDQEQISSGRLLSKQLDELYLAAGRAAQYMPRLNSMDLDIIISNLSASQHYFRYDATLGTATWTRSSDYCTTNEVQEAWDVAARGHGHAQISTEFRSTGDSAKKQPVNFLEGLESNNPTTKRVGSDPRILVEPNFYYDQEDYLQGLAKKHQIGWSTIRPSHIAGAVPDAAKNLCCLLAIYATVRKYLNQSLEYLSDIEAWEANMPISSARANGYLAEWIILTERVENESFNVSNDRFFTRGKFWAELAERFRMPWKGPDATTPPMRP</sequence>
<keyword evidence="4" id="KW-1185">Reference proteome</keyword>
<dbReference type="GeneID" id="81585026"/>
<dbReference type="Proteomes" id="UP001213799">
    <property type="component" value="Unassembled WGS sequence"/>
</dbReference>
<evidence type="ECO:0000313" key="4">
    <source>
        <dbReference type="Proteomes" id="UP001213799"/>
    </source>
</evidence>
<dbReference type="Pfam" id="PF20183">
    <property type="entry name" value="DUF6546"/>
    <property type="match status" value="1"/>
</dbReference>
<dbReference type="InterPro" id="IPR001810">
    <property type="entry name" value="F-box_dom"/>
</dbReference>
<reference evidence="3" key="2">
    <citation type="submission" date="2023-01" db="EMBL/GenBank/DDBJ databases">
        <authorList>
            <person name="Petersen C."/>
        </authorList>
    </citation>
    <scope>NUCLEOTIDE SEQUENCE</scope>
    <source>
        <strain evidence="3">IBT 12815</strain>
    </source>
</reference>
<comment type="caution">
    <text evidence="3">The sequence shown here is derived from an EMBL/GenBank/DDBJ whole genome shotgun (WGS) entry which is preliminary data.</text>
</comment>
<evidence type="ECO:0000259" key="1">
    <source>
        <dbReference type="Pfam" id="PF12937"/>
    </source>
</evidence>
<dbReference type="RefSeq" id="XP_056754532.1">
    <property type="nucleotide sequence ID" value="XM_056894784.1"/>
</dbReference>
<dbReference type="PANTHER" id="PTHR32487:SF29">
    <property type="entry name" value="NAD-DEPENDENT EPIMERASE_DEHYDRATASE DOMAIN-CONTAINING PROTEIN"/>
    <property type="match status" value="1"/>
</dbReference>
<dbReference type="EMBL" id="JAQJAE010000002">
    <property type="protein sequence ID" value="KAJ5607107.1"/>
    <property type="molecule type" value="Genomic_DNA"/>
</dbReference>
<feature type="domain" description="F-box" evidence="1">
    <location>
        <begin position="3"/>
        <end position="36"/>
    </location>
</feature>
<dbReference type="InterPro" id="IPR046676">
    <property type="entry name" value="DUF6546"/>
</dbReference>
<reference evidence="3" key="1">
    <citation type="journal article" date="2023" name="IMA Fungus">
        <title>Comparative genomic study of the Penicillium genus elucidates a diverse pangenome and 15 lateral gene transfer events.</title>
        <authorList>
            <person name="Petersen C."/>
            <person name="Sorensen T."/>
            <person name="Nielsen M.R."/>
            <person name="Sondergaard T.E."/>
            <person name="Sorensen J.L."/>
            <person name="Fitzpatrick D.A."/>
            <person name="Frisvad J.C."/>
            <person name="Nielsen K.L."/>
        </authorList>
    </citation>
    <scope>NUCLEOTIDE SEQUENCE</scope>
    <source>
        <strain evidence="3">IBT 12815</strain>
    </source>
</reference>
<feature type="domain" description="DUF6546" evidence="2">
    <location>
        <begin position="364"/>
        <end position="448"/>
    </location>
</feature>
<dbReference type="AlphaFoldDB" id="A0AAD6H6H1"/>
<gene>
    <name evidence="3" type="ORF">N7537_003726</name>
</gene>
<dbReference type="Pfam" id="PF12937">
    <property type="entry name" value="F-box-like"/>
    <property type="match status" value="1"/>
</dbReference>
<accession>A0AAD6H6H1</accession>
<evidence type="ECO:0008006" key="5">
    <source>
        <dbReference type="Google" id="ProtNLM"/>
    </source>
</evidence>